<dbReference type="PANTHER" id="PTHR11895:SF151">
    <property type="entry name" value="GLUTAMYL-TRNA(GLN) AMIDOTRANSFERASE SUBUNIT A"/>
    <property type="match status" value="1"/>
</dbReference>
<accession>A0A2N7WP69</accession>
<dbReference type="Proteomes" id="UP000240638">
    <property type="component" value="Unassembled WGS sequence"/>
</dbReference>
<name>A0A2N7WP69_9BURK</name>
<dbReference type="PROSITE" id="PS00571">
    <property type="entry name" value="AMIDASES"/>
    <property type="match status" value="1"/>
</dbReference>
<dbReference type="InterPro" id="IPR036928">
    <property type="entry name" value="AS_sf"/>
</dbReference>
<dbReference type="Proteomes" id="UP000235777">
    <property type="component" value="Unassembled WGS sequence"/>
</dbReference>
<reference evidence="3 5" key="2">
    <citation type="submission" date="2018-03" db="EMBL/GenBank/DDBJ databases">
        <title>Whole genome analyses suggest that Burkholderia sensu lato contains two further novel genera in the rhizoxinica-symbiotica group Mycetohabitans gen. nov., and Trinickia gen. nov.: implications for the evolution of diazotrophy and nodulation in the Burkholderiaceae.</title>
        <authorList>
            <person name="Estrada De Los Santos P."/>
            <person name="Palmer M."/>
            <person name="Chavez-Ramirez B."/>
            <person name="Steenkamp E.T."/>
            <person name="Hirsch A.M."/>
            <person name="Manyaka P."/>
            <person name="Maluk M."/>
            <person name="Lafos M."/>
            <person name="Crook M."/>
            <person name="Gross E."/>
            <person name="Simon M.F."/>
            <person name="Bueno Dos Reis Junior F."/>
            <person name="Poole P.S."/>
            <person name="Venter S.N."/>
            <person name="James E.K."/>
        </authorList>
    </citation>
    <scope>NUCLEOTIDE SEQUENCE [LARGE SCALE GENOMIC DNA]</scope>
    <source>
        <strain evidence="3 5">JPY-366</strain>
    </source>
</reference>
<dbReference type="InterPro" id="IPR000120">
    <property type="entry name" value="Amidase"/>
</dbReference>
<dbReference type="Pfam" id="PF01425">
    <property type="entry name" value="Amidase"/>
    <property type="match status" value="1"/>
</dbReference>
<evidence type="ECO:0000313" key="4">
    <source>
        <dbReference type="Proteomes" id="UP000235777"/>
    </source>
</evidence>
<dbReference type="Gene3D" id="3.90.1300.10">
    <property type="entry name" value="Amidase signature (AS) domain"/>
    <property type="match status" value="1"/>
</dbReference>
<comment type="caution">
    <text evidence="2">The sequence shown here is derived from an EMBL/GenBank/DDBJ whole genome shotgun (WGS) entry which is preliminary data.</text>
</comment>
<dbReference type="InterPro" id="IPR020556">
    <property type="entry name" value="Amidase_CS"/>
</dbReference>
<dbReference type="InterPro" id="IPR023631">
    <property type="entry name" value="Amidase_dom"/>
</dbReference>
<reference evidence="2 4" key="1">
    <citation type="submission" date="2018-01" db="EMBL/GenBank/DDBJ databases">
        <title>Whole genome analyses suggest that Burkholderia sensu lato contains two further novel genera in the rhizoxinica-symbiotica group Mycetohabitans gen. nov., and Trinickia gen. nov.: implications for the evolution of diazotrophy and nodulation in the Burkholderiaceae.</title>
        <authorList>
            <person name="Estrada-de los Santos P."/>
            <person name="Palmer M."/>
            <person name="Chavez-Ramirez B."/>
            <person name="Beukes C."/>
            <person name="Steenkamp E.T."/>
            <person name="Hirsch A.M."/>
            <person name="Manyaka P."/>
            <person name="Maluk M."/>
            <person name="Lafos M."/>
            <person name="Crook M."/>
            <person name="Gross E."/>
            <person name="Simon M.F."/>
            <person name="Bueno dos Reis Junior F."/>
            <person name="Poole P.S."/>
            <person name="Venter S.N."/>
            <person name="James E.K."/>
        </authorList>
    </citation>
    <scope>NUCLEOTIDE SEQUENCE [LARGE SCALE GENOMIC DNA]</scope>
    <source>
        <strain evidence="2 4">JPY 581</strain>
    </source>
</reference>
<proteinExistence type="predicted"/>
<keyword evidence="4" id="KW-1185">Reference proteome</keyword>
<dbReference type="PANTHER" id="PTHR11895">
    <property type="entry name" value="TRANSAMIDASE"/>
    <property type="match status" value="1"/>
</dbReference>
<sequence length="448" mass="48168">MYSQRTLESLCNDLRNDALSAAEIRGRALSAEANLTKLNCFIRGRDAEMHFGEANKLLKGAPLYGIPVSFKDNIYVKGLPVTAGTPGMADCIAPHDASIVSKLKSLGAVVAGKNNMHELSFGITSVNPRWGTVGNPVAPGYLAGGSSGGCAAAVAANIVPVAIGTDTGGSVRIPAAFCGITGFRPTSGRWSSAGIIPVSRTKDSPGLLTRTARDARFLYELLSRDGRLPTEHEGSRCRIGLPASMWTDLDDDVGKYCRHAIKRLTRAGFECIEVNDEIASTLNAPITFTVPLYEFFIDFPRALFSVGWEKNIKTVFDNIGDDDVHKVVHAHLSGRLICPADYTSAMRNIGRLREQMDALFCACGIDLLAYPTVPRNVPHLSEAGRPELFAEVIRNTDLASNAAMPSITLPVAPADALPVGLSLDAARGRDRYLLAKATHIENIVTRHR</sequence>
<protein>
    <submittedName>
        <fullName evidence="2">Amidase</fullName>
    </submittedName>
</protein>
<evidence type="ECO:0000259" key="1">
    <source>
        <dbReference type="Pfam" id="PF01425"/>
    </source>
</evidence>
<organism evidence="2 4">
    <name type="scientific">Trinickia symbiotica</name>
    <dbReference type="NCBI Taxonomy" id="863227"/>
    <lineage>
        <taxon>Bacteria</taxon>
        <taxon>Pseudomonadati</taxon>
        <taxon>Pseudomonadota</taxon>
        <taxon>Betaproteobacteria</taxon>
        <taxon>Burkholderiales</taxon>
        <taxon>Burkholderiaceae</taxon>
        <taxon>Trinickia</taxon>
    </lineage>
</organism>
<dbReference type="GO" id="GO:0003824">
    <property type="term" value="F:catalytic activity"/>
    <property type="evidence" value="ECO:0007669"/>
    <property type="project" value="InterPro"/>
</dbReference>
<evidence type="ECO:0000313" key="3">
    <source>
        <dbReference type="EMBL" id="PTB17397.1"/>
    </source>
</evidence>
<dbReference type="AlphaFoldDB" id="A0A2N7WP69"/>
<feature type="domain" description="Amidase" evidence="1">
    <location>
        <begin position="54"/>
        <end position="434"/>
    </location>
</feature>
<dbReference type="EMBL" id="PNYC01000026">
    <property type="protein sequence ID" value="PMS31237.1"/>
    <property type="molecule type" value="Genomic_DNA"/>
</dbReference>
<dbReference type="EMBL" id="PYUC01000019">
    <property type="protein sequence ID" value="PTB17397.1"/>
    <property type="molecule type" value="Genomic_DNA"/>
</dbReference>
<dbReference type="SUPFAM" id="SSF75304">
    <property type="entry name" value="Amidase signature (AS) enzymes"/>
    <property type="match status" value="1"/>
</dbReference>
<gene>
    <name evidence="2" type="ORF">C0Z20_28115</name>
    <name evidence="3" type="ORF">C9I57_28230</name>
</gene>
<evidence type="ECO:0000313" key="2">
    <source>
        <dbReference type="EMBL" id="PMS31237.1"/>
    </source>
</evidence>
<evidence type="ECO:0000313" key="5">
    <source>
        <dbReference type="Proteomes" id="UP000240638"/>
    </source>
</evidence>